<proteinExistence type="predicted"/>
<evidence type="ECO:0000313" key="2">
    <source>
        <dbReference type="Proteomes" id="UP000177067"/>
    </source>
</evidence>
<dbReference type="Proteomes" id="UP000177067">
    <property type="component" value="Unassembled WGS sequence"/>
</dbReference>
<protein>
    <recommendedName>
        <fullName evidence="3">Peptidase S1 domain-containing protein</fullName>
    </recommendedName>
</protein>
<sequence>MVWKNPHQEYIMFMSVPKVIIYKEKNSTASCTAFPYRFENNKYYFVTAAHCVAEDDLNTKKVKILAKKVELDFRLYPFYKTKPVEAKIVAVGYKEVGDDFAILEVELSFNVALLKFSHKEAVVGECVLNVSYPKEAKGNIFYGTISQINKKSPQFIVNFDNINDAHGSSGSAIVSCESNEILGILVSQHTVDRRNIYYIKIDDFINFERQVRKGKYTYYK</sequence>
<dbReference type="AlphaFoldDB" id="A0A1F6LHX7"/>
<dbReference type="EMBL" id="MFPS01000008">
    <property type="protein sequence ID" value="OGH58939.1"/>
    <property type="molecule type" value="Genomic_DNA"/>
</dbReference>
<evidence type="ECO:0000313" key="1">
    <source>
        <dbReference type="EMBL" id="OGH58939.1"/>
    </source>
</evidence>
<evidence type="ECO:0008006" key="3">
    <source>
        <dbReference type="Google" id="ProtNLM"/>
    </source>
</evidence>
<gene>
    <name evidence="1" type="ORF">A2725_04300</name>
</gene>
<dbReference type="InterPro" id="IPR009003">
    <property type="entry name" value="Peptidase_S1_PA"/>
</dbReference>
<dbReference type="InterPro" id="IPR043504">
    <property type="entry name" value="Peptidase_S1_PA_chymotrypsin"/>
</dbReference>
<accession>A0A1F6LHX7</accession>
<dbReference type="SUPFAM" id="SSF50494">
    <property type="entry name" value="Trypsin-like serine proteases"/>
    <property type="match status" value="1"/>
</dbReference>
<organism evidence="1 2">
    <name type="scientific">Candidatus Magasanikbacteria bacterium RIFCSPHIGHO2_01_FULL_33_34</name>
    <dbReference type="NCBI Taxonomy" id="1798671"/>
    <lineage>
        <taxon>Bacteria</taxon>
        <taxon>Candidatus Magasanikiibacteriota</taxon>
    </lineage>
</organism>
<reference evidence="1 2" key="1">
    <citation type="journal article" date="2016" name="Nat. Commun.">
        <title>Thousands of microbial genomes shed light on interconnected biogeochemical processes in an aquifer system.</title>
        <authorList>
            <person name="Anantharaman K."/>
            <person name="Brown C.T."/>
            <person name="Hug L.A."/>
            <person name="Sharon I."/>
            <person name="Castelle C.J."/>
            <person name="Probst A.J."/>
            <person name="Thomas B.C."/>
            <person name="Singh A."/>
            <person name="Wilkins M.J."/>
            <person name="Karaoz U."/>
            <person name="Brodie E.L."/>
            <person name="Williams K.H."/>
            <person name="Hubbard S.S."/>
            <person name="Banfield J.F."/>
        </authorList>
    </citation>
    <scope>NUCLEOTIDE SEQUENCE [LARGE SCALE GENOMIC DNA]</scope>
</reference>
<dbReference type="Pfam" id="PF13365">
    <property type="entry name" value="Trypsin_2"/>
    <property type="match status" value="1"/>
</dbReference>
<dbReference type="Gene3D" id="2.40.10.10">
    <property type="entry name" value="Trypsin-like serine proteases"/>
    <property type="match status" value="2"/>
</dbReference>
<comment type="caution">
    <text evidence="1">The sequence shown here is derived from an EMBL/GenBank/DDBJ whole genome shotgun (WGS) entry which is preliminary data.</text>
</comment>
<name>A0A1F6LHX7_9BACT</name>